<reference evidence="1" key="1">
    <citation type="submission" date="2014-11" db="EMBL/GenBank/DDBJ databases">
        <authorList>
            <person name="Amaro Gonzalez C."/>
        </authorList>
    </citation>
    <scope>NUCLEOTIDE SEQUENCE</scope>
</reference>
<reference evidence="1" key="2">
    <citation type="journal article" date="2015" name="Fish Shellfish Immunol.">
        <title>Early steps in the European eel (Anguilla anguilla)-Vibrio vulnificus interaction in the gills: Role of the RtxA13 toxin.</title>
        <authorList>
            <person name="Callol A."/>
            <person name="Pajuelo D."/>
            <person name="Ebbesson L."/>
            <person name="Teles M."/>
            <person name="MacKenzie S."/>
            <person name="Amaro C."/>
        </authorList>
    </citation>
    <scope>NUCLEOTIDE SEQUENCE</scope>
</reference>
<evidence type="ECO:0000313" key="1">
    <source>
        <dbReference type="EMBL" id="JAH12329.1"/>
    </source>
</evidence>
<sequence length="39" mass="4547">MIGHHKSREAHLNLLCYCKISSPVMKNLNLRQQVLQSQK</sequence>
<name>A0A0E9Q6H6_ANGAN</name>
<accession>A0A0E9Q6H6</accession>
<protein>
    <submittedName>
        <fullName evidence="1">Uncharacterized protein</fullName>
    </submittedName>
</protein>
<dbReference type="EMBL" id="GBXM01096248">
    <property type="protein sequence ID" value="JAH12329.1"/>
    <property type="molecule type" value="Transcribed_RNA"/>
</dbReference>
<organism evidence="1">
    <name type="scientific">Anguilla anguilla</name>
    <name type="common">European freshwater eel</name>
    <name type="synonym">Muraena anguilla</name>
    <dbReference type="NCBI Taxonomy" id="7936"/>
    <lineage>
        <taxon>Eukaryota</taxon>
        <taxon>Metazoa</taxon>
        <taxon>Chordata</taxon>
        <taxon>Craniata</taxon>
        <taxon>Vertebrata</taxon>
        <taxon>Euteleostomi</taxon>
        <taxon>Actinopterygii</taxon>
        <taxon>Neopterygii</taxon>
        <taxon>Teleostei</taxon>
        <taxon>Anguilliformes</taxon>
        <taxon>Anguillidae</taxon>
        <taxon>Anguilla</taxon>
    </lineage>
</organism>
<proteinExistence type="predicted"/>
<dbReference type="AlphaFoldDB" id="A0A0E9Q6H6"/>